<dbReference type="Gene3D" id="3.90.79.10">
    <property type="entry name" value="Nucleoside Triphosphate Pyrophosphohydrolase"/>
    <property type="match status" value="1"/>
</dbReference>
<dbReference type="Gene3D" id="1.10.1670.10">
    <property type="entry name" value="Helix-hairpin-Helix base-excision DNA repair enzymes (C-terminal)"/>
    <property type="match status" value="1"/>
</dbReference>
<dbReference type="GO" id="GO:0034039">
    <property type="term" value="F:8-oxo-7,8-dihydroguanine DNA N-glycosylase activity"/>
    <property type="evidence" value="ECO:0007669"/>
    <property type="project" value="TreeGrafter"/>
</dbReference>
<evidence type="ECO:0000313" key="16">
    <source>
        <dbReference type="EMBL" id="MBC8584078.1"/>
    </source>
</evidence>
<evidence type="ECO:0000256" key="11">
    <source>
        <dbReference type="ARBA" id="ARBA00023014"/>
    </source>
</evidence>
<keyword evidence="12" id="KW-0234">DNA repair</keyword>
<dbReference type="CDD" id="cd00056">
    <property type="entry name" value="ENDO3c"/>
    <property type="match status" value="1"/>
</dbReference>
<dbReference type="InterPro" id="IPR029119">
    <property type="entry name" value="MutY_C"/>
</dbReference>
<comment type="caution">
    <text evidence="16">The sequence shown here is derived from an EMBL/GenBank/DDBJ whole genome shotgun (WGS) entry which is preliminary data.</text>
</comment>
<dbReference type="InterPro" id="IPR023170">
    <property type="entry name" value="HhH_base_excis_C"/>
</dbReference>
<evidence type="ECO:0000256" key="1">
    <source>
        <dbReference type="ARBA" id="ARBA00000843"/>
    </source>
</evidence>
<comment type="similarity">
    <text evidence="3 14">Belongs to the Nth/MutY family.</text>
</comment>
<feature type="domain" description="HhH-GPD" evidence="15">
    <location>
        <begin position="41"/>
        <end position="192"/>
    </location>
</feature>
<keyword evidence="13 14" id="KW-0326">Glycosidase</keyword>
<dbReference type="CDD" id="cd03431">
    <property type="entry name" value="NUDIX_DNA_Glycosylase_C-MutY"/>
    <property type="match status" value="1"/>
</dbReference>
<keyword evidence="10 14" id="KW-0408">Iron</keyword>
<dbReference type="RefSeq" id="WP_262393934.1">
    <property type="nucleotide sequence ID" value="NZ_JACRTD010000001.1"/>
</dbReference>
<dbReference type="SUPFAM" id="SSF55811">
    <property type="entry name" value="Nudix"/>
    <property type="match status" value="1"/>
</dbReference>
<dbReference type="InterPro" id="IPR044298">
    <property type="entry name" value="MIG/MutY"/>
</dbReference>
<proteinExistence type="inferred from homology"/>
<dbReference type="GO" id="GO:0006284">
    <property type="term" value="P:base-excision repair"/>
    <property type="evidence" value="ECO:0007669"/>
    <property type="project" value="UniProtKB-UniRule"/>
</dbReference>
<comment type="function">
    <text evidence="2">Adenine glycosylase active on G-A mispairs. MutY also corrects error-prone DNA synthesis past GO lesions which are due to the oxidatively damaged form of guanine: 7,8-dihydro-8-oxoguanine (8-oxo-dGTP).</text>
</comment>
<dbReference type="GO" id="GO:0006298">
    <property type="term" value="P:mismatch repair"/>
    <property type="evidence" value="ECO:0007669"/>
    <property type="project" value="TreeGrafter"/>
</dbReference>
<evidence type="ECO:0000256" key="6">
    <source>
        <dbReference type="ARBA" id="ARBA00022485"/>
    </source>
</evidence>
<name>A0A926ELH8_9FIRM</name>
<keyword evidence="11" id="KW-0411">Iron-sulfur</keyword>
<dbReference type="InterPro" id="IPR004036">
    <property type="entry name" value="Endonuclease-III-like_CS2"/>
</dbReference>
<evidence type="ECO:0000256" key="8">
    <source>
        <dbReference type="ARBA" id="ARBA00022763"/>
    </source>
</evidence>
<protein>
    <recommendedName>
        <fullName evidence="5 14">Adenine DNA glycosylase</fullName>
        <ecNumber evidence="4 14">3.2.2.31</ecNumber>
    </recommendedName>
</protein>
<dbReference type="InterPro" id="IPR005760">
    <property type="entry name" value="A/G_AdeGlyc_MutY"/>
</dbReference>
<keyword evidence="7" id="KW-0479">Metal-binding</keyword>
<evidence type="ECO:0000256" key="7">
    <source>
        <dbReference type="ARBA" id="ARBA00022723"/>
    </source>
</evidence>
<dbReference type="GO" id="GO:0035485">
    <property type="term" value="F:adenine/guanine mispair binding"/>
    <property type="evidence" value="ECO:0007669"/>
    <property type="project" value="TreeGrafter"/>
</dbReference>
<keyword evidence="17" id="KW-1185">Reference proteome</keyword>
<evidence type="ECO:0000256" key="9">
    <source>
        <dbReference type="ARBA" id="ARBA00022801"/>
    </source>
</evidence>
<dbReference type="Proteomes" id="UP000623678">
    <property type="component" value="Unassembled WGS sequence"/>
</dbReference>
<evidence type="ECO:0000313" key="17">
    <source>
        <dbReference type="Proteomes" id="UP000623678"/>
    </source>
</evidence>
<dbReference type="GO" id="GO:0000701">
    <property type="term" value="F:purine-specific mismatch base pair DNA N-glycosylase activity"/>
    <property type="evidence" value="ECO:0007669"/>
    <property type="project" value="UniProtKB-EC"/>
</dbReference>
<reference evidence="16" key="1">
    <citation type="submission" date="2020-08" db="EMBL/GenBank/DDBJ databases">
        <title>Genome public.</title>
        <authorList>
            <person name="Liu C."/>
            <person name="Sun Q."/>
        </authorList>
    </citation>
    <scope>NUCLEOTIDE SEQUENCE</scope>
    <source>
        <strain evidence="16">NSJ-64</strain>
    </source>
</reference>
<dbReference type="GO" id="GO:0051539">
    <property type="term" value="F:4 iron, 4 sulfur cluster binding"/>
    <property type="evidence" value="ECO:0007669"/>
    <property type="project" value="UniProtKB-UniRule"/>
</dbReference>
<comment type="catalytic activity">
    <reaction evidence="1 14">
        <text>Hydrolyzes free adenine bases from 7,8-dihydro-8-oxoguanine:adenine mismatched double-stranded DNA, leaving an apurinic site.</text>
        <dbReference type="EC" id="3.2.2.31"/>
    </reaction>
</comment>
<dbReference type="EC" id="3.2.2.31" evidence="4 14"/>
<evidence type="ECO:0000259" key="15">
    <source>
        <dbReference type="SMART" id="SM00478"/>
    </source>
</evidence>
<comment type="cofactor">
    <cofactor evidence="14">
        <name>[4Fe-4S] cluster</name>
        <dbReference type="ChEBI" id="CHEBI:49883"/>
    </cofactor>
    <text evidence="14">Binds 1 [4Fe-4S] cluster.</text>
</comment>
<organism evidence="16 17">
    <name type="scientific">Youxingia wuxianensis</name>
    <dbReference type="NCBI Taxonomy" id="2763678"/>
    <lineage>
        <taxon>Bacteria</taxon>
        <taxon>Bacillati</taxon>
        <taxon>Bacillota</taxon>
        <taxon>Clostridia</taxon>
        <taxon>Eubacteriales</taxon>
        <taxon>Oscillospiraceae</taxon>
        <taxon>Youxingia</taxon>
    </lineage>
</organism>
<evidence type="ECO:0000256" key="14">
    <source>
        <dbReference type="RuleBase" id="RU365096"/>
    </source>
</evidence>
<sequence>MEQDLLCKIPGPLLAWYDKNARVLPWRQDPQPYYVWVSEIMLQQTRVEAVKPYFDRFITALPTVAALAEAPEEQLLKLWEGLGYYNRVRNLHKAAKIVMENYHGQLPADFETLLTLPGIGKYSAGAIASIAYGIPMPAVDGNVLRVTARVLASEEDITKEQVIYDISSRLQKILPRDRVGDFNQALMELGALICLPVGKAQCLLCPLRHLCRGYEQGIYMELPKKAPKKQRRIEDRTVFVIISQQRVLIAKRGEKGLLAGLWELPNTQGAMDETQCREYLFLRGAKINKIVSLGKAKHIFSHVEWHMTGYGVYLEEENFPWEDAVWASARELGESYALPTAFKAYTGQIKKLLCE</sequence>
<keyword evidence="6" id="KW-0004">4Fe-4S</keyword>
<evidence type="ECO:0000256" key="4">
    <source>
        <dbReference type="ARBA" id="ARBA00012045"/>
    </source>
</evidence>
<dbReference type="PANTHER" id="PTHR42944">
    <property type="entry name" value="ADENINE DNA GLYCOSYLASE"/>
    <property type="match status" value="1"/>
</dbReference>
<evidence type="ECO:0000256" key="3">
    <source>
        <dbReference type="ARBA" id="ARBA00008343"/>
    </source>
</evidence>
<dbReference type="FunFam" id="1.10.340.30:FF:000002">
    <property type="entry name" value="Adenine DNA glycosylase"/>
    <property type="match status" value="1"/>
</dbReference>
<dbReference type="InterPro" id="IPR011257">
    <property type="entry name" value="DNA_glycosylase"/>
</dbReference>
<evidence type="ECO:0000256" key="10">
    <source>
        <dbReference type="ARBA" id="ARBA00023004"/>
    </source>
</evidence>
<dbReference type="Pfam" id="PF14815">
    <property type="entry name" value="NUDIX_4"/>
    <property type="match status" value="1"/>
</dbReference>
<keyword evidence="8 14" id="KW-0227">DNA damage</keyword>
<dbReference type="EMBL" id="JACRTD010000001">
    <property type="protein sequence ID" value="MBC8584078.1"/>
    <property type="molecule type" value="Genomic_DNA"/>
</dbReference>
<dbReference type="InterPro" id="IPR015797">
    <property type="entry name" value="NUDIX_hydrolase-like_dom_sf"/>
</dbReference>
<dbReference type="SMART" id="SM00478">
    <property type="entry name" value="ENDO3c"/>
    <property type="match status" value="1"/>
</dbReference>
<dbReference type="PROSITE" id="PS01155">
    <property type="entry name" value="ENDONUCLEASE_III_2"/>
    <property type="match status" value="1"/>
</dbReference>
<gene>
    <name evidence="16" type="primary">mutY</name>
    <name evidence="16" type="ORF">H8705_00580</name>
</gene>
<evidence type="ECO:0000256" key="2">
    <source>
        <dbReference type="ARBA" id="ARBA00002933"/>
    </source>
</evidence>
<dbReference type="Pfam" id="PF00730">
    <property type="entry name" value="HhH-GPD"/>
    <property type="match status" value="1"/>
</dbReference>
<dbReference type="InterPro" id="IPR000445">
    <property type="entry name" value="HhH_motif"/>
</dbReference>
<dbReference type="NCBIfam" id="TIGR01084">
    <property type="entry name" value="mutY"/>
    <property type="match status" value="1"/>
</dbReference>
<evidence type="ECO:0000256" key="12">
    <source>
        <dbReference type="ARBA" id="ARBA00023204"/>
    </source>
</evidence>
<evidence type="ECO:0000256" key="5">
    <source>
        <dbReference type="ARBA" id="ARBA00022023"/>
    </source>
</evidence>
<dbReference type="GO" id="GO:0046872">
    <property type="term" value="F:metal ion binding"/>
    <property type="evidence" value="ECO:0007669"/>
    <property type="project" value="UniProtKB-UniRule"/>
</dbReference>
<dbReference type="GO" id="GO:0032357">
    <property type="term" value="F:oxidized purine DNA binding"/>
    <property type="evidence" value="ECO:0007669"/>
    <property type="project" value="TreeGrafter"/>
</dbReference>
<dbReference type="Gene3D" id="1.10.340.30">
    <property type="entry name" value="Hypothetical protein, domain 2"/>
    <property type="match status" value="1"/>
</dbReference>
<accession>A0A926ELH8</accession>
<dbReference type="Pfam" id="PF00633">
    <property type="entry name" value="HHH"/>
    <property type="match status" value="1"/>
</dbReference>
<dbReference type="AlphaFoldDB" id="A0A926ELH8"/>
<dbReference type="SUPFAM" id="SSF48150">
    <property type="entry name" value="DNA-glycosylase"/>
    <property type="match status" value="1"/>
</dbReference>
<keyword evidence="9" id="KW-0378">Hydrolase</keyword>
<evidence type="ECO:0000256" key="13">
    <source>
        <dbReference type="ARBA" id="ARBA00023295"/>
    </source>
</evidence>
<dbReference type="PANTHER" id="PTHR42944:SF1">
    <property type="entry name" value="ADENINE DNA GLYCOSYLASE"/>
    <property type="match status" value="1"/>
</dbReference>
<dbReference type="InterPro" id="IPR003265">
    <property type="entry name" value="HhH-GPD_domain"/>
</dbReference>